<sequence>MSASRQADAQVVRQAIHWLVRLRSAAGDAELQRACDHWRAAHQDHEQAWQRVQVLDDELSSTLKAVPGAGTVMQTLETSTQRLRRRQALKLLSAAMVSGSALWLARDLTPWPRLTADYGTAVGERRRVALADGTRLHLNTDSAVDLRFDQRQRLVLLERGEILVDGSHDATTGVPRPLRVRTRHGLFETLGGRFVVRQEQAATRLSVTEGTVSIAPLAGTGAVVAGAGQRFEVGEYAARALEAPDMDAAAWADGLIVTRGMRLADFLAEVSRYRNGRLACSESIADLRLSGVYRLDDTDKLLELLTRTLPVEVHYRTRWWVTVQARV</sequence>
<reference evidence="3 5" key="1">
    <citation type="submission" date="2020-05" db="EMBL/GenBank/DDBJ databases">
        <title>Characterization of novel class B3 metallo-beta-lactamase from novel Pseudomonas species.</title>
        <authorList>
            <person name="Yamada K."/>
            <person name="Aoki K."/>
            <person name="Ishii Y."/>
        </authorList>
    </citation>
    <scope>NUCLEOTIDE SEQUENCE [LARGE SCALE GENOMIC DNA]</scope>
    <source>
        <strain evidence="3 5">TUM18999</strain>
        <strain evidence="4 6">TUM20286</strain>
    </source>
</reference>
<evidence type="ECO:0000259" key="1">
    <source>
        <dbReference type="Pfam" id="PF04773"/>
    </source>
</evidence>
<feature type="domain" description="FecR protein" evidence="1">
    <location>
        <begin position="117"/>
        <end position="212"/>
    </location>
</feature>
<dbReference type="KEGG" id="ptw:TUM18999_08390"/>
<dbReference type="InterPro" id="IPR012373">
    <property type="entry name" value="Ferrdict_sens_TM"/>
</dbReference>
<evidence type="ECO:0000259" key="2">
    <source>
        <dbReference type="Pfam" id="PF16220"/>
    </source>
</evidence>
<keyword evidence="6" id="KW-1185">Reference proteome</keyword>
<dbReference type="Pfam" id="PF04773">
    <property type="entry name" value="FecR"/>
    <property type="match status" value="1"/>
</dbReference>
<dbReference type="GO" id="GO:0016989">
    <property type="term" value="F:sigma factor antagonist activity"/>
    <property type="evidence" value="ECO:0007669"/>
    <property type="project" value="TreeGrafter"/>
</dbReference>
<evidence type="ECO:0000313" key="5">
    <source>
        <dbReference type="Proteomes" id="UP000509383"/>
    </source>
</evidence>
<dbReference type="Proteomes" id="UP001054892">
    <property type="component" value="Unassembled WGS sequence"/>
</dbReference>
<proteinExistence type="predicted"/>
<dbReference type="Gene3D" id="2.60.120.1440">
    <property type="match status" value="1"/>
</dbReference>
<dbReference type="EMBL" id="AP023189">
    <property type="protein sequence ID" value="BCG22648.1"/>
    <property type="molecule type" value="Genomic_DNA"/>
</dbReference>
<feature type="domain" description="FecR N-terminal" evidence="2">
    <location>
        <begin position="13"/>
        <end position="54"/>
    </location>
</feature>
<accession>A0A6J4DZM4</accession>
<evidence type="ECO:0000313" key="3">
    <source>
        <dbReference type="EMBL" id="BCG22648.1"/>
    </source>
</evidence>
<dbReference type="Pfam" id="PF16220">
    <property type="entry name" value="DUF4880"/>
    <property type="match status" value="1"/>
</dbReference>
<dbReference type="InterPro" id="IPR006860">
    <property type="entry name" value="FecR"/>
</dbReference>
<dbReference type="Proteomes" id="UP000509383">
    <property type="component" value="Chromosome"/>
</dbReference>
<dbReference type="PANTHER" id="PTHR30273:SF2">
    <property type="entry name" value="PROTEIN FECR"/>
    <property type="match status" value="1"/>
</dbReference>
<evidence type="ECO:0000313" key="6">
    <source>
        <dbReference type="Proteomes" id="UP001054892"/>
    </source>
</evidence>
<dbReference type="RefSeq" id="WP_173178839.1">
    <property type="nucleotide sequence ID" value="NZ_AP023189.1"/>
</dbReference>
<organism evidence="3 5">
    <name type="scientific">Pseudomonas tohonis</name>
    <dbReference type="NCBI Taxonomy" id="2725477"/>
    <lineage>
        <taxon>Bacteria</taxon>
        <taxon>Pseudomonadati</taxon>
        <taxon>Pseudomonadota</taxon>
        <taxon>Gammaproteobacteria</taxon>
        <taxon>Pseudomonadales</taxon>
        <taxon>Pseudomonadaceae</taxon>
        <taxon>Pseudomonas</taxon>
    </lineage>
</organism>
<name>A0A6J4DZM4_9PSED</name>
<evidence type="ECO:0000313" key="4">
    <source>
        <dbReference type="EMBL" id="GJN54914.1"/>
    </source>
</evidence>
<gene>
    <name evidence="3" type="primary">foxR</name>
    <name evidence="3" type="ORF">TUM18999_08390</name>
    <name evidence="4" type="ORF">TUM20286_46660</name>
</gene>
<dbReference type="PIRSF" id="PIRSF018266">
    <property type="entry name" value="FecR"/>
    <property type="match status" value="1"/>
</dbReference>
<dbReference type="InterPro" id="IPR032623">
    <property type="entry name" value="FecR_N"/>
</dbReference>
<protein>
    <submittedName>
        <fullName evidence="3">Anti-sigma factor FoxR</fullName>
    </submittedName>
</protein>
<dbReference type="EMBL" id="BQKM01000014">
    <property type="protein sequence ID" value="GJN54914.1"/>
    <property type="molecule type" value="Genomic_DNA"/>
</dbReference>
<dbReference type="PANTHER" id="PTHR30273">
    <property type="entry name" value="PERIPLASMIC SIGNAL SENSOR AND SIGMA FACTOR ACTIVATOR FECR-RELATED"/>
    <property type="match status" value="1"/>
</dbReference>
<dbReference type="AlphaFoldDB" id="A0A6J4DZM4"/>